<feature type="non-terminal residue" evidence="9">
    <location>
        <position position="1"/>
    </location>
</feature>
<feature type="signal peptide" evidence="7">
    <location>
        <begin position="1"/>
        <end position="22"/>
    </location>
</feature>
<dbReference type="AlphaFoldDB" id="A0A7T8K0V0"/>
<dbReference type="PANTHER" id="PTHR24060">
    <property type="entry name" value="METABOTROPIC GLUTAMATE RECEPTOR"/>
    <property type="match status" value="1"/>
</dbReference>
<reference evidence="10" key="1">
    <citation type="submission" date="2021-01" db="EMBL/GenBank/DDBJ databases">
        <title>Caligus Genome Assembly.</title>
        <authorList>
            <person name="Gallardo-Escarate C."/>
        </authorList>
    </citation>
    <scope>NUCLEOTIDE SEQUENCE [LARGE SCALE GENOMIC DNA]</scope>
</reference>
<dbReference type="GO" id="GO:0004930">
    <property type="term" value="F:G protein-coupled receptor activity"/>
    <property type="evidence" value="ECO:0007669"/>
    <property type="project" value="InterPro"/>
</dbReference>
<feature type="transmembrane region" description="Helical" evidence="6">
    <location>
        <begin position="221"/>
        <end position="240"/>
    </location>
</feature>
<evidence type="ECO:0000313" key="9">
    <source>
        <dbReference type="EMBL" id="QQP42353.1"/>
    </source>
</evidence>
<feature type="domain" description="G-protein coupled receptors family 3 profile" evidence="8">
    <location>
        <begin position="154"/>
        <end position="244"/>
    </location>
</feature>
<feature type="transmembrane region" description="Helical" evidence="6">
    <location>
        <begin position="116"/>
        <end position="139"/>
    </location>
</feature>
<sequence>MSKPSFILVLLALLSLSDDTTERRPYFRRKEFIRHRLNTSKESKDRRARLQTQFFNMKEDYGSSSSSSVPPRIKIPRPRRQNLCANSDLLECAPNSTRKSIGGIENVFSLMREEVWVIPLLIGDASLIIVLVVFEVFLLSKVIRSNPSRRHLFLSQVLMTGLFLCAGISVCHVLKPSKIACSVTRLGTGISYSIVFSTLLVKLVFLISLNSGVYLPGTYQCLLLVFAILIQVVIGVQWILSSPPQAKDGRCDLEFGPFLFSLLYVFFLMGVVSLLAFRVEVFGKTILMHLCHWIIGGFIAPLKYQPVGIGGGLLAVASITFVI</sequence>
<evidence type="ECO:0000256" key="2">
    <source>
        <dbReference type="ARBA" id="ARBA00022692"/>
    </source>
</evidence>
<keyword evidence="7" id="KW-0732">Signal</keyword>
<comment type="subcellular location">
    <subcellularLocation>
        <location evidence="1">Membrane</location>
        <topology evidence="1">Multi-pass membrane protein</topology>
    </subcellularLocation>
</comment>
<name>A0A7T8K0V0_CALRO</name>
<keyword evidence="2 6" id="KW-0812">Transmembrane</keyword>
<evidence type="ECO:0000256" key="3">
    <source>
        <dbReference type="ARBA" id="ARBA00022989"/>
    </source>
</evidence>
<evidence type="ECO:0000256" key="4">
    <source>
        <dbReference type="ARBA" id="ARBA00023136"/>
    </source>
</evidence>
<keyword evidence="3 6" id="KW-1133">Transmembrane helix</keyword>
<dbReference type="PROSITE" id="PS50259">
    <property type="entry name" value="G_PROTEIN_RECEP_F3_4"/>
    <property type="match status" value="1"/>
</dbReference>
<accession>A0A7T8K0V0</accession>
<dbReference type="InterPro" id="IPR050726">
    <property type="entry name" value="mGluR"/>
</dbReference>
<dbReference type="Pfam" id="PF00003">
    <property type="entry name" value="7tm_3"/>
    <property type="match status" value="1"/>
</dbReference>
<evidence type="ECO:0000259" key="8">
    <source>
        <dbReference type="PROSITE" id="PS50259"/>
    </source>
</evidence>
<evidence type="ECO:0000256" key="6">
    <source>
        <dbReference type="SAM" id="Phobius"/>
    </source>
</evidence>
<keyword evidence="10" id="KW-1185">Reference proteome</keyword>
<evidence type="ECO:0000313" key="10">
    <source>
        <dbReference type="Proteomes" id="UP000595437"/>
    </source>
</evidence>
<proteinExistence type="predicted"/>
<dbReference type="EMBL" id="CP045900">
    <property type="protein sequence ID" value="QQP42353.1"/>
    <property type="molecule type" value="Genomic_DNA"/>
</dbReference>
<evidence type="ECO:0000256" key="5">
    <source>
        <dbReference type="ARBA" id="ARBA00023180"/>
    </source>
</evidence>
<dbReference type="OrthoDB" id="9880600at2759"/>
<dbReference type="Proteomes" id="UP000595437">
    <property type="component" value="Chromosome 11"/>
</dbReference>
<feature type="chain" id="PRO_5030834170" evidence="7">
    <location>
        <begin position="23"/>
        <end position="323"/>
    </location>
</feature>
<evidence type="ECO:0000256" key="7">
    <source>
        <dbReference type="SAM" id="SignalP"/>
    </source>
</evidence>
<gene>
    <name evidence="9" type="ORF">FKW44_016984</name>
</gene>
<protein>
    <submittedName>
        <fullName evidence="9">CG32447 CG32447PBlike</fullName>
    </submittedName>
</protein>
<dbReference type="GO" id="GO:0016020">
    <property type="term" value="C:membrane"/>
    <property type="evidence" value="ECO:0007669"/>
    <property type="project" value="UniProtKB-SubCell"/>
</dbReference>
<keyword evidence="4 6" id="KW-0472">Membrane</keyword>
<feature type="transmembrane region" description="Helical" evidence="6">
    <location>
        <begin position="190"/>
        <end position="209"/>
    </location>
</feature>
<dbReference type="InterPro" id="IPR017978">
    <property type="entry name" value="GPCR_3_C"/>
</dbReference>
<feature type="transmembrane region" description="Helical" evidence="6">
    <location>
        <begin position="255"/>
        <end position="277"/>
    </location>
</feature>
<feature type="transmembrane region" description="Helical" evidence="6">
    <location>
        <begin position="151"/>
        <end position="170"/>
    </location>
</feature>
<evidence type="ECO:0000256" key="1">
    <source>
        <dbReference type="ARBA" id="ARBA00004141"/>
    </source>
</evidence>
<keyword evidence="5" id="KW-0325">Glycoprotein</keyword>
<organism evidence="9 10">
    <name type="scientific">Caligus rogercresseyi</name>
    <name type="common">Sea louse</name>
    <dbReference type="NCBI Taxonomy" id="217165"/>
    <lineage>
        <taxon>Eukaryota</taxon>
        <taxon>Metazoa</taxon>
        <taxon>Ecdysozoa</taxon>
        <taxon>Arthropoda</taxon>
        <taxon>Crustacea</taxon>
        <taxon>Multicrustacea</taxon>
        <taxon>Hexanauplia</taxon>
        <taxon>Copepoda</taxon>
        <taxon>Siphonostomatoida</taxon>
        <taxon>Caligidae</taxon>
        <taxon>Caligus</taxon>
    </lineage>
</organism>